<keyword evidence="5" id="KW-1185">Reference proteome</keyword>
<comment type="caution">
    <text evidence="4">The sequence shown here is derived from an EMBL/GenBank/DDBJ whole genome shotgun (WGS) entry which is preliminary data.</text>
</comment>
<sequence>MKTSTRLLGSPGGRPGTRVSAPLAAASALALVAGCSTVTPAEENTSGDTITVTDQRGETLELDGPVERVVTIPMPAASLLVAVDGGTDHLVGMNPSSQQALSEGILGEYYPEAEEIASDISDTDFVPNVESTLELDPDLVIQWGDQGEQLTSPLEDAGIPVLGLDYGTQEDLEEWIEIFGVILGQEERAEQIIATQHEHRETVEAAVANTEDTPSVLYLNQAGDTYAANGTGTYHDFFIDMVGAENAAAELNGTVDVGMEQILEWDPDIVLLSHFDTAVPDDLYSDPMWEDVTAVQDDAVYRIPLGGYRWDPPNQESHLMWHWLAQVVHDDADLGPLRPEIVDTYEFLYGETPTDAQMDEILRTDENSASAGYDVFDR</sequence>
<name>A0ABR9P9A9_9ACTN</name>
<comment type="similarity">
    <text evidence="1">Belongs to the bacterial solute-binding protein 8 family.</text>
</comment>
<gene>
    <name evidence="4" type="ORF">IDM40_17165</name>
</gene>
<dbReference type="SUPFAM" id="SSF53807">
    <property type="entry name" value="Helical backbone' metal receptor"/>
    <property type="match status" value="1"/>
</dbReference>
<dbReference type="Proteomes" id="UP000806528">
    <property type="component" value="Unassembled WGS sequence"/>
</dbReference>
<dbReference type="PROSITE" id="PS50983">
    <property type="entry name" value="FE_B12_PBP"/>
    <property type="match status" value="1"/>
</dbReference>
<dbReference type="InterPro" id="IPR002491">
    <property type="entry name" value="ABC_transptr_periplasmic_BD"/>
</dbReference>
<dbReference type="Gene3D" id="1.20.58.2180">
    <property type="match status" value="1"/>
</dbReference>
<feature type="chain" id="PRO_5045760605" evidence="2">
    <location>
        <begin position="42"/>
        <end position="378"/>
    </location>
</feature>
<dbReference type="EMBL" id="JADBGI010000014">
    <property type="protein sequence ID" value="MBE3000417.1"/>
    <property type="molecule type" value="Genomic_DNA"/>
</dbReference>
<feature type="domain" description="Fe/B12 periplasmic-binding" evidence="3">
    <location>
        <begin position="68"/>
        <end position="332"/>
    </location>
</feature>
<reference evidence="4 5" key="1">
    <citation type="submission" date="2020-09" db="EMBL/GenBank/DDBJ databases">
        <title>Diversity and distribution of actinomycetes associated with coral in the coast of Hainan.</title>
        <authorList>
            <person name="Li F."/>
        </authorList>
    </citation>
    <scope>NUCLEOTIDE SEQUENCE [LARGE SCALE GENOMIC DNA]</scope>
    <source>
        <strain evidence="4 5">HNM0947</strain>
    </source>
</reference>
<dbReference type="Pfam" id="PF01497">
    <property type="entry name" value="Peripla_BP_2"/>
    <property type="match status" value="1"/>
</dbReference>
<dbReference type="PANTHER" id="PTHR30535:SF34">
    <property type="entry name" value="MOLYBDATE-BINDING PROTEIN MOLA"/>
    <property type="match status" value="1"/>
</dbReference>
<dbReference type="Gene3D" id="3.40.50.1980">
    <property type="entry name" value="Nitrogenase molybdenum iron protein domain"/>
    <property type="match status" value="2"/>
</dbReference>
<evidence type="ECO:0000256" key="1">
    <source>
        <dbReference type="ARBA" id="ARBA00008814"/>
    </source>
</evidence>
<protein>
    <submittedName>
        <fullName evidence="4">ABC transporter substrate-binding protein</fullName>
    </submittedName>
</protein>
<evidence type="ECO:0000313" key="4">
    <source>
        <dbReference type="EMBL" id="MBE3000417.1"/>
    </source>
</evidence>
<evidence type="ECO:0000313" key="5">
    <source>
        <dbReference type="Proteomes" id="UP000806528"/>
    </source>
</evidence>
<dbReference type="RefSeq" id="WP_193123018.1">
    <property type="nucleotide sequence ID" value="NZ_JADBGI010000014.1"/>
</dbReference>
<dbReference type="PROSITE" id="PS51257">
    <property type="entry name" value="PROKAR_LIPOPROTEIN"/>
    <property type="match status" value="1"/>
</dbReference>
<proteinExistence type="inferred from homology"/>
<organism evidence="4 5">
    <name type="scientific">Nocardiopsis coralli</name>
    <dbReference type="NCBI Taxonomy" id="2772213"/>
    <lineage>
        <taxon>Bacteria</taxon>
        <taxon>Bacillati</taxon>
        <taxon>Actinomycetota</taxon>
        <taxon>Actinomycetes</taxon>
        <taxon>Streptosporangiales</taxon>
        <taxon>Nocardiopsidaceae</taxon>
        <taxon>Nocardiopsis</taxon>
    </lineage>
</organism>
<dbReference type="PANTHER" id="PTHR30535">
    <property type="entry name" value="VITAMIN B12-BINDING PROTEIN"/>
    <property type="match status" value="1"/>
</dbReference>
<accession>A0ABR9P9A9</accession>
<dbReference type="InterPro" id="IPR050902">
    <property type="entry name" value="ABC_Transporter_SBP"/>
</dbReference>
<feature type="signal peptide" evidence="2">
    <location>
        <begin position="1"/>
        <end position="41"/>
    </location>
</feature>
<evidence type="ECO:0000259" key="3">
    <source>
        <dbReference type="PROSITE" id="PS50983"/>
    </source>
</evidence>
<keyword evidence="2" id="KW-0732">Signal</keyword>
<evidence type="ECO:0000256" key="2">
    <source>
        <dbReference type="SAM" id="SignalP"/>
    </source>
</evidence>